<evidence type="ECO:0000313" key="3">
    <source>
        <dbReference type="EMBL" id="MFF3672237.1"/>
    </source>
</evidence>
<evidence type="ECO:0000313" key="4">
    <source>
        <dbReference type="Proteomes" id="UP001602013"/>
    </source>
</evidence>
<proteinExistence type="predicted"/>
<organism evidence="3 4">
    <name type="scientific">Microtetraspora malaysiensis</name>
    <dbReference type="NCBI Taxonomy" id="161358"/>
    <lineage>
        <taxon>Bacteria</taxon>
        <taxon>Bacillati</taxon>
        <taxon>Actinomycetota</taxon>
        <taxon>Actinomycetes</taxon>
        <taxon>Streptosporangiales</taxon>
        <taxon>Streptosporangiaceae</taxon>
        <taxon>Microtetraspora</taxon>
    </lineage>
</organism>
<name>A0ABW6T599_9ACTN</name>
<keyword evidence="4" id="KW-1185">Reference proteome</keyword>
<gene>
    <name evidence="3" type="ORF">ACFYXI_42815</name>
</gene>
<feature type="chain" id="PRO_5046716311" evidence="2">
    <location>
        <begin position="26"/>
        <end position="310"/>
    </location>
</feature>
<feature type="region of interest" description="Disordered" evidence="1">
    <location>
        <begin position="226"/>
        <end position="251"/>
    </location>
</feature>
<feature type="signal peptide" evidence="2">
    <location>
        <begin position="1"/>
        <end position="25"/>
    </location>
</feature>
<sequence length="310" mass="33273">MKFVTTPARSLIALGLGLATVGAMALPASADTLNLRLTAATRSATAPAQGAYWHTKMLRTATFPWQFGKGTNRYWLEQQRVIEMWTSPDGKVWMGQRNLGVHPKSAADEEAWRRDGSPATWKRAVNGSTVSLSSEPDKGGVFPVKAPATFSLAGQRLSYEQLQKLPADAAGLKTWLEKAARAAKVNADAVDGYVTQALTTLLRDLPAPKEVRASAYKALPTMPGVRSLGASKDSPGRTGEGLSVDHGRTRQKAGTIASTTELIVDTDAMLLLAESLTSTINGKPFLDKTWTETVLQVGWTDDKPSVPALQ</sequence>
<dbReference type="EMBL" id="JBIASD010000078">
    <property type="protein sequence ID" value="MFF3672237.1"/>
    <property type="molecule type" value="Genomic_DNA"/>
</dbReference>
<accession>A0ABW6T599</accession>
<protein>
    <submittedName>
        <fullName evidence="3">Uncharacterized protein</fullName>
    </submittedName>
</protein>
<comment type="caution">
    <text evidence="3">The sequence shown here is derived from an EMBL/GenBank/DDBJ whole genome shotgun (WGS) entry which is preliminary data.</text>
</comment>
<dbReference type="Proteomes" id="UP001602013">
    <property type="component" value="Unassembled WGS sequence"/>
</dbReference>
<dbReference type="RefSeq" id="WP_387418399.1">
    <property type="nucleotide sequence ID" value="NZ_JBIASD010000078.1"/>
</dbReference>
<evidence type="ECO:0000256" key="2">
    <source>
        <dbReference type="SAM" id="SignalP"/>
    </source>
</evidence>
<keyword evidence="2" id="KW-0732">Signal</keyword>
<reference evidence="3 4" key="1">
    <citation type="submission" date="2024-10" db="EMBL/GenBank/DDBJ databases">
        <title>The Natural Products Discovery Center: Release of the First 8490 Sequenced Strains for Exploring Actinobacteria Biosynthetic Diversity.</title>
        <authorList>
            <person name="Kalkreuter E."/>
            <person name="Kautsar S.A."/>
            <person name="Yang D."/>
            <person name="Bader C.D."/>
            <person name="Teijaro C.N."/>
            <person name="Fluegel L."/>
            <person name="Davis C.M."/>
            <person name="Simpson J.R."/>
            <person name="Lauterbach L."/>
            <person name="Steele A.D."/>
            <person name="Gui C."/>
            <person name="Meng S."/>
            <person name="Li G."/>
            <person name="Viehrig K."/>
            <person name="Ye F."/>
            <person name="Su P."/>
            <person name="Kiefer A.F."/>
            <person name="Nichols A."/>
            <person name="Cepeda A.J."/>
            <person name="Yan W."/>
            <person name="Fan B."/>
            <person name="Jiang Y."/>
            <person name="Adhikari A."/>
            <person name="Zheng C.-J."/>
            <person name="Schuster L."/>
            <person name="Cowan T.M."/>
            <person name="Smanski M.J."/>
            <person name="Chevrette M.G."/>
            <person name="De Carvalho L.P.S."/>
            <person name="Shen B."/>
        </authorList>
    </citation>
    <scope>NUCLEOTIDE SEQUENCE [LARGE SCALE GENOMIC DNA]</scope>
    <source>
        <strain evidence="3 4">NPDC002173</strain>
    </source>
</reference>
<evidence type="ECO:0000256" key="1">
    <source>
        <dbReference type="SAM" id="MobiDB-lite"/>
    </source>
</evidence>